<comment type="caution">
    <text evidence="1">The sequence shown here is derived from an EMBL/GenBank/DDBJ whole genome shotgun (WGS) entry which is preliminary data.</text>
</comment>
<reference evidence="1 2" key="1">
    <citation type="submission" date="2021-06" db="EMBL/GenBank/DDBJ databases">
        <title>Caerostris extrusa draft genome.</title>
        <authorList>
            <person name="Kono N."/>
            <person name="Arakawa K."/>
        </authorList>
    </citation>
    <scope>NUCLEOTIDE SEQUENCE [LARGE SCALE GENOMIC DNA]</scope>
</reference>
<evidence type="ECO:0000313" key="2">
    <source>
        <dbReference type="Proteomes" id="UP001054945"/>
    </source>
</evidence>
<dbReference type="AlphaFoldDB" id="A0AAV4TB40"/>
<name>A0AAV4TB40_CAEEX</name>
<organism evidence="1 2">
    <name type="scientific">Caerostris extrusa</name>
    <name type="common">Bark spider</name>
    <name type="synonym">Caerostris bankana</name>
    <dbReference type="NCBI Taxonomy" id="172846"/>
    <lineage>
        <taxon>Eukaryota</taxon>
        <taxon>Metazoa</taxon>
        <taxon>Ecdysozoa</taxon>
        <taxon>Arthropoda</taxon>
        <taxon>Chelicerata</taxon>
        <taxon>Arachnida</taxon>
        <taxon>Araneae</taxon>
        <taxon>Araneomorphae</taxon>
        <taxon>Entelegynae</taxon>
        <taxon>Araneoidea</taxon>
        <taxon>Araneidae</taxon>
        <taxon>Caerostris</taxon>
    </lineage>
</organism>
<dbReference type="EMBL" id="BPLR01010864">
    <property type="protein sequence ID" value="GIY42551.1"/>
    <property type="molecule type" value="Genomic_DNA"/>
</dbReference>
<gene>
    <name evidence="1" type="ORF">CEXT_139481</name>
</gene>
<evidence type="ECO:0000313" key="1">
    <source>
        <dbReference type="EMBL" id="GIY42551.1"/>
    </source>
</evidence>
<proteinExistence type="predicted"/>
<evidence type="ECO:0008006" key="3">
    <source>
        <dbReference type="Google" id="ProtNLM"/>
    </source>
</evidence>
<sequence length="80" mass="8992">MGRSQSKQIALLVMTRPVCSGTSTNGMSLQIPATRCQRGFQHWRAVSVSDLPALFLLSVQLFRNYFGPFHINWVKSLVIP</sequence>
<accession>A0AAV4TB40</accession>
<dbReference type="Proteomes" id="UP001054945">
    <property type="component" value="Unassembled WGS sequence"/>
</dbReference>
<protein>
    <recommendedName>
        <fullName evidence="3">Secreted protein</fullName>
    </recommendedName>
</protein>
<keyword evidence="2" id="KW-1185">Reference proteome</keyword>